<organism evidence="1 2">
    <name type="scientific">Niabella ginsengisoli</name>
    <dbReference type="NCBI Taxonomy" id="522298"/>
    <lineage>
        <taxon>Bacteria</taxon>
        <taxon>Pseudomonadati</taxon>
        <taxon>Bacteroidota</taxon>
        <taxon>Chitinophagia</taxon>
        <taxon>Chitinophagales</taxon>
        <taxon>Chitinophagaceae</taxon>
        <taxon>Niabella</taxon>
    </lineage>
</organism>
<evidence type="ECO:0000313" key="1">
    <source>
        <dbReference type="EMBL" id="MCH5599970.1"/>
    </source>
</evidence>
<dbReference type="EMBL" id="JAKWBL010000004">
    <property type="protein sequence ID" value="MCH5599970.1"/>
    <property type="molecule type" value="Genomic_DNA"/>
</dbReference>
<name>A0ABS9SNM3_9BACT</name>
<keyword evidence="2" id="KW-1185">Reference proteome</keyword>
<sequence length="79" mass="9058">MERSFENAVNNEYEAFKYSVEQAILRAKAGDKGPLQQVLKNLKQRSEAGKDKTKDPHIPAINKLMKEDVWKEAEALLEK</sequence>
<gene>
    <name evidence="1" type="ORF">MKP09_19670</name>
</gene>
<dbReference type="Proteomes" id="UP001202248">
    <property type="component" value="Unassembled WGS sequence"/>
</dbReference>
<comment type="caution">
    <text evidence="1">The sequence shown here is derived from an EMBL/GenBank/DDBJ whole genome shotgun (WGS) entry which is preliminary data.</text>
</comment>
<proteinExistence type="predicted"/>
<evidence type="ECO:0000313" key="2">
    <source>
        <dbReference type="Proteomes" id="UP001202248"/>
    </source>
</evidence>
<accession>A0ABS9SNM3</accession>
<dbReference type="RefSeq" id="WP_240831988.1">
    <property type="nucleotide sequence ID" value="NZ_JAKWBL010000004.1"/>
</dbReference>
<protein>
    <submittedName>
        <fullName evidence="1">Uncharacterized protein</fullName>
    </submittedName>
</protein>
<reference evidence="1 2" key="1">
    <citation type="submission" date="2022-02" db="EMBL/GenBank/DDBJ databases">
        <authorList>
            <person name="Min J."/>
        </authorList>
    </citation>
    <scope>NUCLEOTIDE SEQUENCE [LARGE SCALE GENOMIC DNA]</scope>
    <source>
        <strain evidence="1 2">GR10-1</strain>
    </source>
</reference>